<reference evidence="2 3" key="1">
    <citation type="submission" date="2020-07" db="EMBL/GenBank/DDBJ databases">
        <title>Taxonomic revisions and descriptions of new bacterial species based on genomic comparisons in the high-G+C-content subgroup of the family Alcaligenaceae.</title>
        <authorList>
            <person name="Szabo A."/>
            <person name="Felfoldi T."/>
        </authorList>
    </citation>
    <scope>NUCLEOTIDE SEQUENCE [LARGE SCALE GENOMIC DNA]</scope>
    <source>
        <strain evidence="2 3">DSM 25264</strain>
    </source>
</reference>
<name>A0A853FDV4_9BURK</name>
<dbReference type="Pfam" id="PF19839">
    <property type="entry name" value="RHH_9"/>
    <property type="match status" value="1"/>
</dbReference>
<dbReference type="InterPro" id="IPR045559">
    <property type="entry name" value="RHH_9"/>
</dbReference>
<gene>
    <name evidence="2" type="ORF">H0A68_19555</name>
</gene>
<proteinExistence type="predicted"/>
<dbReference type="OrthoDB" id="5124853at2"/>
<dbReference type="AlphaFoldDB" id="A0A853FDV4"/>
<dbReference type="EMBL" id="JACCEW010000010">
    <property type="protein sequence ID" value="NYT39074.1"/>
    <property type="molecule type" value="Genomic_DNA"/>
</dbReference>
<accession>A0A853FDV4</accession>
<organism evidence="2 3">
    <name type="scientific">Allopusillimonas soli</name>
    <dbReference type="NCBI Taxonomy" id="659016"/>
    <lineage>
        <taxon>Bacteria</taxon>
        <taxon>Pseudomonadati</taxon>
        <taxon>Pseudomonadota</taxon>
        <taxon>Betaproteobacteria</taxon>
        <taxon>Burkholderiales</taxon>
        <taxon>Alcaligenaceae</taxon>
        <taxon>Allopusillimonas</taxon>
    </lineage>
</organism>
<protein>
    <recommendedName>
        <fullName evidence="1">Ribbon-helix-helix protein RHH domain-containing protein</fullName>
    </recommendedName>
</protein>
<keyword evidence="3" id="KW-1185">Reference proteome</keyword>
<dbReference type="Proteomes" id="UP000580517">
    <property type="component" value="Unassembled WGS sequence"/>
</dbReference>
<evidence type="ECO:0000259" key="1">
    <source>
        <dbReference type="Pfam" id="PF19839"/>
    </source>
</evidence>
<dbReference type="RefSeq" id="WP_129971580.1">
    <property type="nucleotide sequence ID" value="NZ_JACCEW010000010.1"/>
</dbReference>
<evidence type="ECO:0000313" key="3">
    <source>
        <dbReference type="Proteomes" id="UP000580517"/>
    </source>
</evidence>
<sequence length="129" mass="15254">MSGEPYTFKVLISPALKEQFRQIVESQDRALSQVLRDLMREYVWRTSKRRKLHFGRVYWRSSGEAIRAVIDPELKAQFEAAARQNNVLPSRVLRDLICEYVKRHTKGEIWEPGAEIKLKHMRQTQRSGR</sequence>
<evidence type="ECO:0000313" key="2">
    <source>
        <dbReference type="EMBL" id="NYT39074.1"/>
    </source>
</evidence>
<feature type="domain" description="Ribbon-helix-helix protein RHH" evidence="1">
    <location>
        <begin position="9"/>
        <end position="46"/>
    </location>
</feature>
<comment type="caution">
    <text evidence="2">The sequence shown here is derived from an EMBL/GenBank/DDBJ whole genome shotgun (WGS) entry which is preliminary data.</text>
</comment>